<keyword evidence="2" id="KW-1185">Reference proteome</keyword>
<evidence type="ECO:0000313" key="1">
    <source>
        <dbReference type="EMBL" id="AML51637.1"/>
    </source>
</evidence>
<dbReference type="Proteomes" id="UP000070371">
    <property type="component" value="Chromosome"/>
</dbReference>
<dbReference type="KEGG" id="hat:RC74_10510"/>
<dbReference type="EMBL" id="CP014327">
    <property type="protein sequence ID" value="AML51637.1"/>
    <property type="molecule type" value="Genomic_DNA"/>
</dbReference>
<proteinExistence type="predicted"/>
<gene>
    <name evidence="1" type="ORF">RC74_10510</name>
</gene>
<reference evidence="1 2" key="1">
    <citation type="submission" date="2016-02" db="EMBL/GenBank/DDBJ databases">
        <title>Complete genome sequence of Halocynthiibacter arcticus PAMC 20958t from arctic marine sediment.</title>
        <authorList>
            <person name="Lee Y.M."/>
            <person name="Baek K."/>
            <person name="Lee H.K."/>
            <person name="Shin S.C."/>
        </authorList>
    </citation>
    <scope>NUCLEOTIDE SEQUENCE [LARGE SCALE GENOMIC DNA]</scope>
    <source>
        <strain evidence="1">PAMC 20958</strain>
    </source>
</reference>
<protein>
    <submittedName>
        <fullName evidence="1">Uncharacterized protein</fullName>
    </submittedName>
</protein>
<sequence length="128" mass="13722">MIQREPPSASPSCFFATNDYNQSSLFLAFESALPLRLPYLFATFFALMSCSSAPDIGAQVSEIDRAAKFPSLLPLSSLIAAYPTVATPSTQLVGTAALKARAAALRGPVLDPISRQKLLAAIERHRPL</sequence>
<evidence type="ECO:0000313" key="2">
    <source>
        <dbReference type="Proteomes" id="UP000070371"/>
    </source>
</evidence>
<dbReference type="STRING" id="1579316.RC74_10510"/>
<name>A0A126V0G3_9RHOB</name>
<accession>A0A126V0G3</accession>
<dbReference type="AlphaFoldDB" id="A0A126V0G3"/>
<organism evidence="1 2">
    <name type="scientific">Falsihalocynthiibacter arcticus</name>
    <dbReference type="NCBI Taxonomy" id="1579316"/>
    <lineage>
        <taxon>Bacteria</taxon>
        <taxon>Pseudomonadati</taxon>
        <taxon>Pseudomonadota</taxon>
        <taxon>Alphaproteobacteria</taxon>
        <taxon>Rhodobacterales</taxon>
        <taxon>Roseobacteraceae</taxon>
        <taxon>Falsihalocynthiibacter</taxon>
    </lineage>
</organism>